<keyword evidence="11" id="KW-1185">Reference proteome</keyword>
<sequence length="129" mass="15142">MQFSESLKKNRDFQLTYKKGKSYANRYLVMYVRENGTSGNRLGLSVSKKVGNSVVRHRVTRLLRESYRLQEEHFRRGYDIIIIARASAKDKSYQEIESAVVHLGKLHHIYLQDTQQDSSDKGNEMEMKR</sequence>
<dbReference type="PANTHER" id="PTHR33992:SF1">
    <property type="entry name" value="RIBONUCLEASE P PROTEIN COMPONENT"/>
    <property type="match status" value="1"/>
</dbReference>
<dbReference type="InterPro" id="IPR000100">
    <property type="entry name" value="RNase_P"/>
</dbReference>
<organism evidence="9 10">
    <name type="scientific">Sellimonas catena</name>
    <dbReference type="NCBI Taxonomy" id="2994035"/>
    <lineage>
        <taxon>Bacteria</taxon>
        <taxon>Bacillati</taxon>
        <taxon>Bacillota</taxon>
        <taxon>Clostridia</taxon>
        <taxon>Lachnospirales</taxon>
        <taxon>Lachnospiraceae</taxon>
        <taxon>Sellimonas</taxon>
    </lineage>
</organism>
<evidence type="ECO:0000313" key="10">
    <source>
        <dbReference type="Proteomes" id="UP001145094"/>
    </source>
</evidence>
<comment type="function">
    <text evidence="6">RNaseP catalyzes the removal of the 5'-leader sequence from pre-tRNA to produce the mature 5'-terminus. It can also cleave other RNA substrates such as 4.5S RNA. The protein component plays an auxiliary but essential role in vivo by binding to the 5'-leader sequence and broadening the substrate specificity of the ribozyme.</text>
</comment>
<dbReference type="HAMAP" id="MF_00227">
    <property type="entry name" value="RNase_P"/>
    <property type="match status" value="1"/>
</dbReference>
<reference evidence="8" key="1">
    <citation type="submission" date="2022-11" db="EMBL/GenBank/DDBJ databases">
        <title>Draft genome sequence of Sellimonas catena strain 12EGH17.</title>
        <authorList>
            <person name="Hisatomi A."/>
            <person name="Ohkuma M."/>
            <person name="Sakamoto M."/>
        </authorList>
    </citation>
    <scope>NUCLEOTIDE SEQUENCE</scope>
    <source>
        <strain evidence="8">12EGH17</strain>
    </source>
</reference>
<dbReference type="GO" id="GO:0042781">
    <property type="term" value="F:3'-tRNA processing endoribonuclease activity"/>
    <property type="evidence" value="ECO:0007669"/>
    <property type="project" value="TreeGrafter"/>
</dbReference>
<protein>
    <recommendedName>
        <fullName evidence="6 7">Ribonuclease P protein component</fullName>
        <shortName evidence="6">RNase P protein</shortName>
        <shortName evidence="6">RNaseP protein</shortName>
        <ecNumber evidence="6 7">3.1.26.5</ecNumber>
    </recommendedName>
    <alternativeName>
        <fullName evidence="6">Protein C5</fullName>
    </alternativeName>
</protein>
<reference evidence="9" key="4">
    <citation type="submission" date="2022-11" db="EMBL/GenBank/DDBJ databases">
        <title>Draft genome sequence of Sellimonas catena strain 18CBH55.</title>
        <authorList>
            <person name="Hisatomi A."/>
            <person name="Ohkuma M."/>
            <person name="Sakamoto M."/>
        </authorList>
    </citation>
    <scope>NUCLEOTIDE SEQUENCE</scope>
    <source>
        <strain evidence="9">18CBH55</strain>
    </source>
</reference>
<evidence type="ECO:0000313" key="9">
    <source>
        <dbReference type="EMBL" id="GLG90801.1"/>
    </source>
</evidence>
<reference evidence="9" key="3">
    <citation type="submission" date="2022-11" db="EMBL/GenBank/DDBJ databases">
        <title>Draft genome sequence of Sellimonas catena strain 18CBH55.</title>
        <authorList>
            <person name="Atsushi H."/>
            <person name="Moriya O."/>
            <person name="Mitsuo S."/>
        </authorList>
    </citation>
    <scope>NUCLEOTIDE SEQUENCE</scope>
    <source>
        <strain evidence="9">18CBH55</strain>
    </source>
</reference>
<dbReference type="Pfam" id="PF00825">
    <property type="entry name" value="Ribonuclease_P"/>
    <property type="match status" value="1"/>
</dbReference>
<dbReference type="NCBIfam" id="TIGR00188">
    <property type="entry name" value="rnpA"/>
    <property type="match status" value="1"/>
</dbReference>
<name>A0A9W6FGB4_9FIRM</name>
<dbReference type="EC" id="3.1.26.5" evidence="6 7"/>
<dbReference type="Gene3D" id="3.30.230.10">
    <property type="match status" value="1"/>
</dbReference>
<keyword evidence="5 6" id="KW-0694">RNA-binding</keyword>
<gene>
    <name evidence="6 9" type="primary">rnpA</name>
    <name evidence="8" type="ORF">Selli1_18940</name>
    <name evidence="9" type="ORF">Selli2_22280</name>
</gene>
<dbReference type="InterPro" id="IPR014721">
    <property type="entry name" value="Ribsml_uS5_D2-typ_fold_subgr"/>
</dbReference>
<evidence type="ECO:0000313" key="11">
    <source>
        <dbReference type="Proteomes" id="UP001145145"/>
    </source>
</evidence>
<dbReference type="Proteomes" id="UP001145145">
    <property type="component" value="Unassembled WGS sequence"/>
</dbReference>
<evidence type="ECO:0000256" key="3">
    <source>
        <dbReference type="ARBA" id="ARBA00022759"/>
    </source>
</evidence>
<evidence type="ECO:0000313" key="8">
    <source>
        <dbReference type="EMBL" id="GLG04720.1"/>
    </source>
</evidence>
<dbReference type="GO" id="GO:0030677">
    <property type="term" value="C:ribonuclease P complex"/>
    <property type="evidence" value="ECO:0007669"/>
    <property type="project" value="TreeGrafter"/>
</dbReference>
<dbReference type="EMBL" id="BSCH01000014">
    <property type="protein sequence ID" value="GLG90801.1"/>
    <property type="molecule type" value="Genomic_DNA"/>
</dbReference>
<dbReference type="InterPro" id="IPR020568">
    <property type="entry name" value="Ribosomal_Su5_D2-typ_SF"/>
</dbReference>
<comment type="catalytic activity">
    <reaction evidence="6">
        <text>Endonucleolytic cleavage of RNA, removing 5'-extranucleotides from tRNA precursor.</text>
        <dbReference type="EC" id="3.1.26.5"/>
    </reaction>
</comment>
<reference evidence="8" key="2">
    <citation type="submission" date="2022-11" db="EMBL/GenBank/DDBJ databases">
        <title>Draft genome sequence of Sellimonas catena strain 12EGH17.</title>
        <authorList>
            <person name="Atsushi H."/>
            <person name="Moriya O."/>
            <person name="Mitsuo S."/>
        </authorList>
    </citation>
    <scope>NUCLEOTIDE SEQUENCE</scope>
    <source>
        <strain evidence="8">12EGH17</strain>
    </source>
</reference>
<dbReference type="RefSeq" id="WP_087166513.1">
    <property type="nucleotide sequence ID" value="NZ_BSBO01000018.1"/>
</dbReference>
<dbReference type="GO" id="GO:0001682">
    <property type="term" value="P:tRNA 5'-leader removal"/>
    <property type="evidence" value="ECO:0007669"/>
    <property type="project" value="UniProtKB-UniRule"/>
</dbReference>
<dbReference type="PANTHER" id="PTHR33992">
    <property type="entry name" value="RIBONUCLEASE P PROTEIN COMPONENT"/>
    <property type="match status" value="1"/>
</dbReference>
<keyword evidence="4 6" id="KW-0378">Hydrolase</keyword>
<keyword evidence="2 6" id="KW-0540">Nuclease</keyword>
<dbReference type="AlphaFoldDB" id="A0A9W6FGB4"/>
<evidence type="ECO:0000256" key="2">
    <source>
        <dbReference type="ARBA" id="ARBA00022722"/>
    </source>
</evidence>
<evidence type="ECO:0000256" key="1">
    <source>
        <dbReference type="ARBA" id="ARBA00022694"/>
    </source>
</evidence>
<evidence type="ECO:0000256" key="5">
    <source>
        <dbReference type="ARBA" id="ARBA00022884"/>
    </source>
</evidence>
<dbReference type="GO" id="GO:0000049">
    <property type="term" value="F:tRNA binding"/>
    <property type="evidence" value="ECO:0007669"/>
    <property type="project" value="UniProtKB-UniRule"/>
</dbReference>
<dbReference type="GO" id="GO:0004526">
    <property type="term" value="F:ribonuclease P activity"/>
    <property type="evidence" value="ECO:0007669"/>
    <property type="project" value="UniProtKB-UniRule"/>
</dbReference>
<dbReference type="SUPFAM" id="SSF54211">
    <property type="entry name" value="Ribosomal protein S5 domain 2-like"/>
    <property type="match status" value="1"/>
</dbReference>
<accession>A0A9W6FGB4</accession>
<keyword evidence="3 6" id="KW-0255">Endonuclease</keyword>
<proteinExistence type="inferred from homology"/>
<comment type="similarity">
    <text evidence="6">Belongs to the RnpA family.</text>
</comment>
<evidence type="ECO:0000256" key="6">
    <source>
        <dbReference type="HAMAP-Rule" id="MF_00227"/>
    </source>
</evidence>
<comment type="subunit">
    <text evidence="6">Consists of a catalytic RNA component (M1 or rnpB) and a protein subunit.</text>
</comment>
<evidence type="ECO:0000256" key="4">
    <source>
        <dbReference type="ARBA" id="ARBA00022801"/>
    </source>
</evidence>
<dbReference type="Proteomes" id="UP001145094">
    <property type="component" value="Unassembled WGS sequence"/>
</dbReference>
<reference evidence="9 11" key="5">
    <citation type="journal article" date="2023" name="Int. J. Syst. Evol. Microbiol.">
        <title>Sellimonas catena sp. nov., isolated from human faeces.</title>
        <authorList>
            <person name="Hisatomi A."/>
            <person name="Ohkuma M."/>
            <person name="Sakamoto M."/>
        </authorList>
    </citation>
    <scope>NUCLEOTIDE SEQUENCE</scope>
    <source>
        <strain evidence="8 11">12EGH17</strain>
        <strain evidence="9">18CBH55</strain>
    </source>
</reference>
<evidence type="ECO:0000256" key="7">
    <source>
        <dbReference type="NCBIfam" id="TIGR00188"/>
    </source>
</evidence>
<comment type="caution">
    <text evidence="9">The sequence shown here is derived from an EMBL/GenBank/DDBJ whole genome shotgun (WGS) entry which is preliminary data.</text>
</comment>
<dbReference type="EMBL" id="BSBO01000018">
    <property type="protein sequence ID" value="GLG04720.1"/>
    <property type="molecule type" value="Genomic_DNA"/>
</dbReference>
<keyword evidence="1 6" id="KW-0819">tRNA processing</keyword>